<dbReference type="InterPro" id="IPR036390">
    <property type="entry name" value="WH_DNA-bd_sf"/>
</dbReference>
<accession>A0A2Z2HTX0</accession>
<evidence type="ECO:0000259" key="2">
    <source>
        <dbReference type="Pfam" id="PF03551"/>
    </source>
</evidence>
<dbReference type="OrthoDB" id="56053at2157"/>
<keyword evidence="4" id="KW-1185">Reference proteome</keyword>
<dbReference type="EMBL" id="CP019893">
    <property type="protein sequence ID" value="ARS90612.1"/>
    <property type="molecule type" value="Genomic_DNA"/>
</dbReference>
<reference evidence="4" key="1">
    <citation type="submission" date="2017-02" db="EMBL/GenBank/DDBJ databases">
        <title>Natronthermophilus aegyptiacus gen. nov.,sp. nov., an aerobic, extremely halophilic alkalithermophilic archaeon isolated from the athalassohaline Wadi An Natrun, Egypt.</title>
        <authorList>
            <person name="Zhao B."/>
        </authorList>
    </citation>
    <scope>NUCLEOTIDE SEQUENCE [LARGE SCALE GENOMIC DNA]</scope>
    <source>
        <strain evidence="4">JW/NM-HA 15</strain>
    </source>
</reference>
<protein>
    <submittedName>
        <fullName evidence="3">PadR family transcriptional regulator</fullName>
    </submittedName>
</protein>
<dbReference type="GeneID" id="32895079"/>
<dbReference type="Pfam" id="PF03551">
    <property type="entry name" value="PadR"/>
    <property type="match status" value="1"/>
</dbReference>
<dbReference type="KEGG" id="naj:B1756_13340"/>
<evidence type="ECO:0000313" key="3">
    <source>
        <dbReference type="EMBL" id="ARS90612.1"/>
    </source>
</evidence>
<feature type="region of interest" description="Disordered" evidence="1">
    <location>
        <begin position="17"/>
        <end position="36"/>
    </location>
</feature>
<dbReference type="SUPFAM" id="SSF46785">
    <property type="entry name" value="Winged helix' DNA-binding domain"/>
    <property type="match status" value="1"/>
</dbReference>
<dbReference type="InterPro" id="IPR005149">
    <property type="entry name" value="Tscrpt_reg_PadR_N"/>
</dbReference>
<gene>
    <name evidence="3" type="ORF">B1756_13340</name>
</gene>
<evidence type="ECO:0000256" key="1">
    <source>
        <dbReference type="SAM" id="MobiDB-lite"/>
    </source>
</evidence>
<feature type="compositionally biased region" description="Basic and acidic residues" evidence="1">
    <location>
        <begin position="17"/>
        <end position="26"/>
    </location>
</feature>
<feature type="domain" description="Transcription regulator PadR N-terminal" evidence="2">
    <location>
        <begin position="78"/>
        <end position="136"/>
    </location>
</feature>
<organism evidence="3 4">
    <name type="scientific">Natrarchaeobaculum aegyptiacum</name>
    <dbReference type="NCBI Taxonomy" id="745377"/>
    <lineage>
        <taxon>Archaea</taxon>
        <taxon>Methanobacteriati</taxon>
        <taxon>Methanobacteriota</taxon>
        <taxon>Stenosarchaea group</taxon>
        <taxon>Halobacteria</taxon>
        <taxon>Halobacteriales</taxon>
        <taxon>Natrialbaceae</taxon>
        <taxon>Natrarchaeobaculum</taxon>
    </lineage>
</organism>
<sequence>MRDDTIEPESVLEELSRAVRTDHTSESQDATLGRQHRSVEDVDRDLERLLGFVTDALPVEQVAFEDALVKGNLEEVLLVLIAMHEEAHGDQLLTDLERLFDARLSPGTVYPCLHDLEDEDVLSMHAKVRTKEYSIDDREAVRETVETTMLQHLSFGLLLYAFLEQYE</sequence>
<dbReference type="RefSeq" id="WP_086888984.1">
    <property type="nucleotide sequence ID" value="NZ_CP019893.1"/>
</dbReference>
<evidence type="ECO:0000313" key="4">
    <source>
        <dbReference type="Proteomes" id="UP000250088"/>
    </source>
</evidence>
<dbReference type="Gene3D" id="1.10.10.10">
    <property type="entry name" value="Winged helix-like DNA-binding domain superfamily/Winged helix DNA-binding domain"/>
    <property type="match status" value="1"/>
</dbReference>
<proteinExistence type="predicted"/>
<dbReference type="AlphaFoldDB" id="A0A2Z2HTX0"/>
<dbReference type="InterPro" id="IPR036388">
    <property type="entry name" value="WH-like_DNA-bd_sf"/>
</dbReference>
<dbReference type="Proteomes" id="UP000250088">
    <property type="component" value="Chromosome"/>
</dbReference>
<name>A0A2Z2HTX0_9EURY</name>